<evidence type="ECO:0000256" key="11">
    <source>
        <dbReference type="SAM" id="SignalP"/>
    </source>
</evidence>
<dbReference type="GO" id="GO:0005524">
    <property type="term" value="F:ATP binding"/>
    <property type="evidence" value="ECO:0007669"/>
    <property type="project" value="UniProtKB-KW"/>
</dbReference>
<feature type="domain" description="VIP1 N-terminal" evidence="12">
    <location>
        <begin position="42"/>
        <end position="131"/>
    </location>
</feature>
<dbReference type="Pfam" id="PF18086">
    <property type="entry name" value="PPIP5K2_N"/>
    <property type="match status" value="1"/>
</dbReference>
<dbReference type="GO" id="GO:0005737">
    <property type="term" value="C:cytoplasm"/>
    <property type="evidence" value="ECO:0007669"/>
    <property type="project" value="UniProtKB-SubCell"/>
</dbReference>
<evidence type="ECO:0000256" key="6">
    <source>
        <dbReference type="ARBA" id="ARBA00022741"/>
    </source>
</evidence>
<dbReference type="EC" id="2.7.4.24" evidence="3"/>
<feature type="signal peptide" evidence="11">
    <location>
        <begin position="1"/>
        <end position="22"/>
    </location>
</feature>
<keyword evidence="8" id="KW-0067">ATP-binding</keyword>
<comment type="subcellular location">
    <subcellularLocation>
        <location evidence="1">Cytoplasm</location>
    </subcellularLocation>
</comment>
<feature type="chain" id="PRO_5015199823" description="diphosphoinositol-pentakisphosphate 1-kinase" evidence="11">
    <location>
        <begin position="23"/>
        <end position="200"/>
    </location>
</feature>
<evidence type="ECO:0000256" key="2">
    <source>
        <dbReference type="ARBA" id="ARBA00005609"/>
    </source>
</evidence>
<comment type="catalytic activity">
    <reaction evidence="10">
        <text>1D-myo-inositol hexakisphosphate + ATP = 1-diphospho-1D-myo-inositol 2,3,4,5,6-pentakisphosphate + ADP</text>
        <dbReference type="Rhea" id="RHEA:37459"/>
        <dbReference type="ChEBI" id="CHEBI:30616"/>
        <dbReference type="ChEBI" id="CHEBI:58130"/>
        <dbReference type="ChEBI" id="CHEBI:74946"/>
        <dbReference type="ChEBI" id="CHEBI:456216"/>
        <dbReference type="EC" id="2.7.4.24"/>
    </reaction>
    <physiologicalReaction direction="left-to-right" evidence="10">
        <dbReference type="Rhea" id="RHEA:37460"/>
    </physiologicalReaction>
</comment>
<dbReference type="AlphaFoldDB" id="A0A2P2LZR5"/>
<evidence type="ECO:0000256" key="4">
    <source>
        <dbReference type="ARBA" id="ARBA00022490"/>
    </source>
</evidence>
<dbReference type="FunFam" id="3.40.50.11950:FF:000002">
    <property type="entry name" value="Inositol hexakisphosphate and diphosphoinositol-pentakisphosphate kinase"/>
    <property type="match status" value="1"/>
</dbReference>
<name>A0A2P2LZR5_RHIMU</name>
<protein>
    <recommendedName>
        <fullName evidence="3">diphosphoinositol-pentakisphosphate 1-kinase</fullName>
        <ecNumber evidence="3">2.7.4.24</ecNumber>
    </recommendedName>
</protein>
<sequence length="200" mass="23241">MLNGITICALSLALFVLHFEESIERFNGVDMEVEEEEFGEKIKIGVCVMEKKVSSAPMGQIMERLQAFGEFEVIHFGDKVILEEPIESWPICDCLIAFYSTGYPLEKAEAYSALRKPYLVNDLDLQYLLLDRRKVYEVCSLSFYLTDSMQMWSPYHSSSKILKMVFQLLFIRVYYTFCHGRIKCLRFFSSHGFSSIIKEL</sequence>
<dbReference type="InterPro" id="IPR037446">
    <property type="entry name" value="His_Pase_VIP1"/>
</dbReference>
<proteinExistence type="inferred from homology"/>
<dbReference type="PANTHER" id="PTHR12750:SF9">
    <property type="entry name" value="INOSITOL HEXAKISPHOSPHATE AND DIPHOSPHOINOSITOL-PENTAKISPHOSPHATE KINASE"/>
    <property type="match status" value="1"/>
</dbReference>
<keyword evidence="11" id="KW-0732">Signal</keyword>
<reference evidence="13" key="1">
    <citation type="submission" date="2018-02" db="EMBL/GenBank/DDBJ databases">
        <title>Rhizophora mucronata_Transcriptome.</title>
        <authorList>
            <person name="Meera S.P."/>
            <person name="Sreeshan A."/>
            <person name="Augustine A."/>
        </authorList>
    </citation>
    <scope>NUCLEOTIDE SEQUENCE</scope>
    <source>
        <tissue evidence="13">Leaf</tissue>
    </source>
</reference>
<keyword evidence="4" id="KW-0963">Cytoplasm</keyword>
<dbReference type="EMBL" id="GGEC01042986">
    <property type="protein sequence ID" value="MBX23470.1"/>
    <property type="molecule type" value="Transcribed_RNA"/>
</dbReference>
<comment type="similarity">
    <text evidence="2">Belongs to the histidine acid phosphatase family. VIP1 subfamily.</text>
</comment>
<evidence type="ECO:0000256" key="1">
    <source>
        <dbReference type="ARBA" id="ARBA00004496"/>
    </source>
</evidence>
<evidence type="ECO:0000256" key="7">
    <source>
        <dbReference type="ARBA" id="ARBA00022777"/>
    </source>
</evidence>
<keyword evidence="6" id="KW-0547">Nucleotide-binding</keyword>
<dbReference type="GO" id="GO:0000828">
    <property type="term" value="F:inositol hexakisphosphate kinase activity"/>
    <property type="evidence" value="ECO:0007669"/>
    <property type="project" value="TreeGrafter"/>
</dbReference>
<evidence type="ECO:0000256" key="9">
    <source>
        <dbReference type="ARBA" id="ARBA00033696"/>
    </source>
</evidence>
<dbReference type="GO" id="GO:0032958">
    <property type="term" value="P:inositol phosphate biosynthetic process"/>
    <property type="evidence" value="ECO:0007669"/>
    <property type="project" value="TreeGrafter"/>
</dbReference>
<comment type="catalytic activity">
    <reaction evidence="9">
        <text>5-diphospho-1D-myo-inositol 1,2,3,4,6-pentakisphosphate + ATP + H(+) = 1,5-bis(diphospho)-1D-myo-inositol 2,3,4,6-tetrakisphosphate + ADP</text>
        <dbReference type="Rhea" id="RHEA:10276"/>
        <dbReference type="ChEBI" id="CHEBI:15378"/>
        <dbReference type="ChEBI" id="CHEBI:30616"/>
        <dbReference type="ChEBI" id="CHEBI:58628"/>
        <dbReference type="ChEBI" id="CHEBI:77983"/>
        <dbReference type="ChEBI" id="CHEBI:456216"/>
        <dbReference type="EC" id="2.7.4.24"/>
    </reaction>
    <physiologicalReaction direction="left-to-right" evidence="9">
        <dbReference type="Rhea" id="RHEA:10277"/>
    </physiologicalReaction>
</comment>
<evidence type="ECO:0000256" key="8">
    <source>
        <dbReference type="ARBA" id="ARBA00022840"/>
    </source>
</evidence>
<accession>A0A2P2LZR5</accession>
<dbReference type="GO" id="GO:0006020">
    <property type="term" value="P:inositol metabolic process"/>
    <property type="evidence" value="ECO:0007669"/>
    <property type="project" value="TreeGrafter"/>
</dbReference>
<dbReference type="InterPro" id="IPR040557">
    <property type="entry name" value="VIP1_N"/>
</dbReference>
<keyword evidence="5" id="KW-0808">Transferase</keyword>
<organism evidence="13">
    <name type="scientific">Rhizophora mucronata</name>
    <name type="common">Asiatic mangrove</name>
    <dbReference type="NCBI Taxonomy" id="61149"/>
    <lineage>
        <taxon>Eukaryota</taxon>
        <taxon>Viridiplantae</taxon>
        <taxon>Streptophyta</taxon>
        <taxon>Embryophyta</taxon>
        <taxon>Tracheophyta</taxon>
        <taxon>Spermatophyta</taxon>
        <taxon>Magnoliopsida</taxon>
        <taxon>eudicotyledons</taxon>
        <taxon>Gunneridae</taxon>
        <taxon>Pentapetalae</taxon>
        <taxon>rosids</taxon>
        <taxon>fabids</taxon>
        <taxon>Malpighiales</taxon>
        <taxon>Rhizophoraceae</taxon>
        <taxon>Rhizophora</taxon>
    </lineage>
</organism>
<evidence type="ECO:0000313" key="13">
    <source>
        <dbReference type="EMBL" id="MBX23470.1"/>
    </source>
</evidence>
<keyword evidence="7" id="KW-0418">Kinase</keyword>
<dbReference type="Gene3D" id="3.40.50.11950">
    <property type="match status" value="1"/>
</dbReference>
<evidence type="ECO:0000256" key="3">
    <source>
        <dbReference type="ARBA" id="ARBA00012893"/>
    </source>
</evidence>
<evidence type="ECO:0000256" key="5">
    <source>
        <dbReference type="ARBA" id="ARBA00022679"/>
    </source>
</evidence>
<evidence type="ECO:0000256" key="10">
    <source>
        <dbReference type="ARBA" id="ARBA00034629"/>
    </source>
</evidence>
<evidence type="ECO:0000259" key="12">
    <source>
        <dbReference type="Pfam" id="PF18086"/>
    </source>
</evidence>
<dbReference type="GO" id="GO:0033857">
    <property type="term" value="F:5-diphosphoinositol pentakisphosphate 1-kinase activity"/>
    <property type="evidence" value="ECO:0007669"/>
    <property type="project" value="TreeGrafter"/>
</dbReference>
<dbReference type="PANTHER" id="PTHR12750">
    <property type="entry name" value="DIPHOSPHOINOSITOL PENTAKISPHOSPHATE KINASE"/>
    <property type="match status" value="1"/>
</dbReference>